<proteinExistence type="predicted"/>
<dbReference type="InterPro" id="IPR027417">
    <property type="entry name" value="P-loop_NTPase"/>
</dbReference>
<name>A0ABC9D9H9_9POAL</name>
<sequence>MLRSIEYTELQKHRKDQANVRAVTKVTHMEELLTDSRPDEREQMEIFLSAVLGHLTTRSINFFIGKRPQPPALDVENRLQRVLVRAQVIIEEAMVRQITNQAMVQQLDMLRDTMYRGCYLLDTFRFQSHKEDAKDQTVSHPSLLSKVNYVKDFCFPSGEGTQILEEMLDVLESLRSIILDANEMVMFLTSYTRMYREPYSMHLLLGNCMFGRQMEAQHVTNFLLHTRPGAADEGLEVLPIVGPFRVGKSTLVVHVCNDRRVRDYFSEIVFLSDHDFRDEKLTAFREACVMKYQNCDSNKDGRVLVVLELAGDFSEGDWKRLYSASKRYLPSGSKIIITSRSHSIKKLGTTRAISLKFLSREEYWYYFKTLAFGSVDPKTYPRLTLLAMEIARAMKRSFIGANITACALRENFNIRFWLKVQALLRGIIQKNVSRFGEHPFNLLVQNRPAPLGRMTTPSEDLVLCSQYQCSSQEEVPEIKMQDVMYGSVKPHGKFEVLAWKSPVPPYYSYVFTCEIQELKSTGAKRKRSTITIDGVTYC</sequence>
<dbReference type="AlphaFoldDB" id="A0ABC9D9H9"/>
<dbReference type="SUPFAM" id="SSF52540">
    <property type="entry name" value="P-loop containing nucleoside triphosphate hydrolases"/>
    <property type="match status" value="1"/>
</dbReference>
<dbReference type="Proteomes" id="UP001497457">
    <property type="component" value="Chromosome 32b"/>
</dbReference>
<dbReference type="PANTHER" id="PTHR33377">
    <property type="entry name" value="OS10G0134700 PROTEIN-RELATED"/>
    <property type="match status" value="1"/>
</dbReference>
<protein>
    <recommendedName>
        <fullName evidence="3">NB-ARC domain-containing protein</fullName>
    </recommendedName>
</protein>
<dbReference type="Gene3D" id="3.40.50.300">
    <property type="entry name" value="P-loop containing nucleotide triphosphate hydrolases"/>
    <property type="match status" value="1"/>
</dbReference>
<gene>
    <name evidence="1" type="ORF">URODEC1_LOCUS83079</name>
</gene>
<dbReference type="PANTHER" id="PTHR33377:SF92">
    <property type="entry name" value="NB-ARC DOMAIN-CONTAINING PROTEIN"/>
    <property type="match status" value="1"/>
</dbReference>
<dbReference type="EMBL" id="OZ075142">
    <property type="protein sequence ID" value="CAL5034384.1"/>
    <property type="molecule type" value="Genomic_DNA"/>
</dbReference>
<reference evidence="1" key="1">
    <citation type="submission" date="2024-10" db="EMBL/GenBank/DDBJ databases">
        <authorList>
            <person name="Ryan C."/>
        </authorList>
    </citation>
    <scope>NUCLEOTIDE SEQUENCE [LARGE SCALE GENOMIC DNA]</scope>
</reference>
<evidence type="ECO:0008006" key="3">
    <source>
        <dbReference type="Google" id="ProtNLM"/>
    </source>
</evidence>
<keyword evidence="2" id="KW-1185">Reference proteome</keyword>
<accession>A0ABC9D9H9</accession>
<evidence type="ECO:0000313" key="2">
    <source>
        <dbReference type="Proteomes" id="UP001497457"/>
    </source>
</evidence>
<organism evidence="1 2">
    <name type="scientific">Urochloa decumbens</name>
    <dbReference type="NCBI Taxonomy" id="240449"/>
    <lineage>
        <taxon>Eukaryota</taxon>
        <taxon>Viridiplantae</taxon>
        <taxon>Streptophyta</taxon>
        <taxon>Embryophyta</taxon>
        <taxon>Tracheophyta</taxon>
        <taxon>Spermatophyta</taxon>
        <taxon>Magnoliopsida</taxon>
        <taxon>Liliopsida</taxon>
        <taxon>Poales</taxon>
        <taxon>Poaceae</taxon>
        <taxon>PACMAD clade</taxon>
        <taxon>Panicoideae</taxon>
        <taxon>Panicodae</taxon>
        <taxon>Paniceae</taxon>
        <taxon>Melinidinae</taxon>
        <taxon>Urochloa</taxon>
    </lineage>
</organism>
<evidence type="ECO:0000313" key="1">
    <source>
        <dbReference type="EMBL" id="CAL5034384.1"/>
    </source>
</evidence>